<dbReference type="GO" id="GO:0005739">
    <property type="term" value="C:mitochondrion"/>
    <property type="evidence" value="ECO:0007669"/>
    <property type="project" value="TreeGrafter"/>
</dbReference>
<dbReference type="AlphaFoldDB" id="A0AAD7AIJ6"/>
<proteinExistence type="predicted"/>
<dbReference type="InterPro" id="IPR000375">
    <property type="entry name" value="Dynamin_stalk"/>
</dbReference>
<dbReference type="CDD" id="cd08771">
    <property type="entry name" value="DLP_1"/>
    <property type="match status" value="1"/>
</dbReference>
<dbReference type="SUPFAM" id="SSF52540">
    <property type="entry name" value="P-loop containing nucleoside triphosphate hydrolases"/>
    <property type="match status" value="1"/>
</dbReference>
<accession>A0AAD7AIJ6</accession>
<dbReference type="InterPro" id="IPR027417">
    <property type="entry name" value="P-loop_NTPase"/>
</dbReference>
<feature type="region of interest" description="Disordered" evidence="3">
    <location>
        <begin position="663"/>
        <end position="682"/>
    </location>
</feature>
<keyword evidence="1" id="KW-0547">Nucleotide-binding</keyword>
<dbReference type="InterPro" id="IPR030381">
    <property type="entry name" value="G_DYNAMIN_dom"/>
</dbReference>
<comment type="caution">
    <text evidence="6">The sequence shown here is derived from an EMBL/GenBank/DDBJ whole genome shotgun (WGS) entry which is preliminary data.</text>
</comment>
<dbReference type="GO" id="GO:0016559">
    <property type="term" value="P:peroxisome fission"/>
    <property type="evidence" value="ECO:0007669"/>
    <property type="project" value="TreeGrafter"/>
</dbReference>
<dbReference type="PROSITE" id="PS51718">
    <property type="entry name" value="G_DYNAMIN_2"/>
    <property type="match status" value="1"/>
</dbReference>
<dbReference type="InterPro" id="IPR003130">
    <property type="entry name" value="GED"/>
</dbReference>
<feature type="domain" description="Dynamin-type G" evidence="5">
    <location>
        <begin position="36"/>
        <end position="345"/>
    </location>
</feature>
<feature type="region of interest" description="Disordered" evidence="3">
    <location>
        <begin position="583"/>
        <end position="648"/>
    </location>
</feature>
<feature type="domain" description="GED" evidence="4">
    <location>
        <begin position="720"/>
        <end position="816"/>
    </location>
</feature>
<dbReference type="Pfam" id="PF02212">
    <property type="entry name" value="GED"/>
    <property type="match status" value="1"/>
</dbReference>
<dbReference type="GO" id="GO:0006897">
    <property type="term" value="P:endocytosis"/>
    <property type="evidence" value="ECO:0007669"/>
    <property type="project" value="TreeGrafter"/>
</dbReference>
<dbReference type="GO" id="GO:0000266">
    <property type="term" value="P:mitochondrial fission"/>
    <property type="evidence" value="ECO:0007669"/>
    <property type="project" value="TreeGrafter"/>
</dbReference>
<dbReference type="PRINTS" id="PR00195">
    <property type="entry name" value="DYNAMIN"/>
</dbReference>
<name>A0AAD7AIJ6_9AGAR</name>
<dbReference type="InterPro" id="IPR001401">
    <property type="entry name" value="Dynamin_GTPase"/>
</dbReference>
<evidence type="ECO:0000259" key="4">
    <source>
        <dbReference type="PROSITE" id="PS51388"/>
    </source>
</evidence>
<protein>
    <submittedName>
        <fullName evidence="6">P-loop containing nucleoside triphosphate hydrolase protein</fullName>
    </submittedName>
</protein>
<evidence type="ECO:0000313" key="6">
    <source>
        <dbReference type="EMBL" id="KAJ7359657.1"/>
    </source>
</evidence>
<organism evidence="6 7">
    <name type="scientific">Mycena albidolilacea</name>
    <dbReference type="NCBI Taxonomy" id="1033008"/>
    <lineage>
        <taxon>Eukaryota</taxon>
        <taxon>Fungi</taxon>
        <taxon>Dikarya</taxon>
        <taxon>Basidiomycota</taxon>
        <taxon>Agaricomycotina</taxon>
        <taxon>Agaricomycetes</taxon>
        <taxon>Agaricomycetidae</taxon>
        <taxon>Agaricales</taxon>
        <taxon>Marasmiineae</taxon>
        <taxon>Mycenaceae</taxon>
        <taxon>Mycena</taxon>
    </lineage>
</organism>
<keyword evidence="2" id="KW-0342">GTP-binding</keyword>
<dbReference type="InterPro" id="IPR022812">
    <property type="entry name" value="Dynamin"/>
</dbReference>
<dbReference type="PANTHER" id="PTHR11566:SF21">
    <property type="entry name" value="DYNAMIN RELATED PROTEIN 1, ISOFORM A"/>
    <property type="match status" value="1"/>
</dbReference>
<dbReference type="GO" id="GO:0016020">
    <property type="term" value="C:membrane"/>
    <property type="evidence" value="ECO:0007669"/>
    <property type="project" value="TreeGrafter"/>
</dbReference>
<feature type="compositionally biased region" description="Low complexity" evidence="3">
    <location>
        <begin position="665"/>
        <end position="682"/>
    </location>
</feature>
<feature type="compositionally biased region" description="Basic and acidic residues" evidence="3">
    <location>
        <begin position="583"/>
        <end position="597"/>
    </location>
</feature>
<dbReference type="PANTHER" id="PTHR11566">
    <property type="entry name" value="DYNAMIN"/>
    <property type="match status" value="1"/>
</dbReference>
<evidence type="ECO:0000256" key="3">
    <source>
        <dbReference type="SAM" id="MobiDB-lite"/>
    </source>
</evidence>
<dbReference type="InterPro" id="IPR045063">
    <property type="entry name" value="Dynamin_N"/>
</dbReference>
<dbReference type="Proteomes" id="UP001218218">
    <property type="component" value="Unassembled WGS sequence"/>
</dbReference>
<dbReference type="SMART" id="SM00053">
    <property type="entry name" value="DYNc"/>
    <property type="match status" value="1"/>
</dbReference>
<reference evidence="6" key="1">
    <citation type="submission" date="2023-03" db="EMBL/GenBank/DDBJ databases">
        <title>Massive genome expansion in bonnet fungi (Mycena s.s.) driven by repeated elements and novel gene families across ecological guilds.</title>
        <authorList>
            <consortium name="Lawrence Berkeley National Laboratory"/>
            <person name="Harder C.B."/>
            <person name="Miyauchi S."/>
            <person name="Viragh M."/>
            <person name="Kuo A."/>
            <person name="Thoen E."/>
            <person name="Andreopoulos B."/>
            <person name="Lu D."/>
            <person name="Skrede I."/>
            <person name="Drula E."/>
            <person name="Henrissat B."/>
            <person name="Morin E."/>
            <person name="Kohler A."/>
            <person name="Barry K."/>
            <person name="LaButti K."/>
            <person name="Morin E."/>
            <person name="Salamov A."/>
            <person name="Lipzen A."/>
            <person name="Mereny Z."/>
            <person name="Hegedus B."/>
            <person name="Baldrian P."/>
            <person name="Stursova M."/>
            <person name="Weitz H."/>
            <person name="Taylor A."/>
            <person name="Grigoriev I.V."/>
            <person name="Nagy L.G."/>
            <person name="Martin F."/>
            <person name="Kauserud H."/>
        </authorList>
    </citation>
    <scope>NUCLEOTIDE SEQUENCE</scope>
    <source>
        <strain evidence="6">CBHHK002</strain>
    </source>
</reference>
<dbReference type="GO" id="GO:0008017">
    <property type="term" value="F:microtubule binding"/>
    <property type="evidence" value="ECO:0007669"/>
    <property type="project" value="TreeGrafter"/>
</dbReference>
<evidence type="ECO:0000256" key="1">
    <source>
        <dbReference type="ARBA" id="ARBA00022741"/>
    </source>
</evidence>
<evidence type="ECO:0000313" key="7">
    <source>
        <dbReference type="Proteomes" id="UP001218218"/>
    </source>
</evidence>
<dbReference type="GO" id="GO:0048312">
    <property type="term" value="P:intracellular distribution of mitochondria"/>
    <property type="evidence" value="ECO:0007669"/>
    <property type="project" value="TreeGrafter"/>
</dbReference>
<dbReference type="GO" id="GO:0005525">
    <property type="term" value="F:GTP binding"/>
    <property type="evidence" value="ECO:0007669"/>
    <property type="project" value="InterPro"/>
</dbReference>
<feature type="compositionally biased region" description="Polar residues" evidence="3">
    <location>
        <begin position="619"/>
        <end position="629"/>
    </location>
</feature>
<evidence type="ECO:0000259" key="5">
    <source>
        <dbReference type="PROSITE" id="PS51718"/>
    </source>
</evidence>
<evidence type="ECO:0000256" key="2">
    <source>
        <dbReference type="ARBA" id="ARBA00023134"/>
    </source>
</evidence>
<dbReference type="Pfam" id="PF01031">
    <property type="entry name" value="Dynamin_M"/>
    <property type="match status" value="1"/>
</dbReference>
<dbReference type="InterPro" id="IPR020850">
    <property type="entry name" value="GED_dom"/>
</dbReference>
<keyword evidence="6" id="KW-0378">Hydrolase</keyword>
<sequence>MATVDAVQLSESQYALHRKELLALMSQLRAVGAQGDLDLPRITVIGNQSAGKSSVVEAISGIKVPRNAGTCTRCPMECRLASSPNSWSCRISIRIEFDQSGVRRAIEDVDEHEFIPSITNKDEVEIALRRAQLAVLNPTVSFGEILEMSPQDLKDGIPGHDSLPFSRNVICVDLKGPELTDLMFLDLPGIIANADQEIIDLVEDMVVSHISGNCLILVALPMTDDIENQKALRLARQQDPEGKRTIGVLTKPDMLSTGSNVRDLWMEVIEGRKHPLMHGYFCTRQPDDDERSKNITTTQARRTETNFFAGTAPWSTTERKDRFGTENLVSTLSTLLVQIINERLPGIRAMASERMAACRHQLDLLPAKIVGEPATHMLNLVTAFCTDVRLFVEGQSDMSELIHERNTAFTQFKESIQKTRPDFIARVKGPAGTHSFPIQIDNETSASAIELIAAQKPVYLTDIRNHIVKSITRELPGNIPFSAKKTLITAFQHTWLSCAVNCFNAVKQSMLALLMRCIDQKFGRYQLLQTRVKTCITDLAAKYYESCGNFLMAMLEVEQNVYTQNLHYLSTSTEKWLSQYKDERAGKGKGGTEEPTSKRRKLDATQPSASAPKVPDMFTFNNSAPSTENPFDVKRPGGAVAPDHTRSIPSAFGGVSSPAFASFKPPAGRSSSPPPSTSAAAVPDSEKINGALALLAELGYPGVTLDDFGKLRPVDEFETEIKVMSEVRGYFQCAYKRVIDNIPALIDTKFLRAIAQNLQQELISEFGLGSENANAVCETFLVEDPATVATRKDLMARARRLEEVQARLHNFGLRRTAPA</sequence>
<dbReference type="GO" id="GO:0005874">
    <property type="term" value="C:microtubule"/>
    <property type="evidence" value="ECO:0007669"/>
    <property type="project" value="TreeGrafter"/>
</dbReference>
<dbReference type="GO" id="GO:0003924">
    <property type="term" value="F:GTPase activity"/>
    <property type="evidence" value="ECO:0007669"/>
    <property type="project" value="InterPro"/>
</dbReference>
<gene>
    <name evidence="6" type="ORF">DFH08DRAFT_846660</name>
</gene>
<dbReference type="PROSITE" id="PS51388">
    <property type="entry name" value="GED"/>
    <property type="match status" value="1"/>
</dbReference>
<dbReference type="Gene3D" id="1.20.120.1240">
    <property type="entry name" value="Dynamin, middle domain"/>
    <property type="match status" value="1"/>
</dbReference>
<dbReference type="Gene3D" id="3.40.50.300">
    <property type="entry name" value="P-loop containing nucleotide triphosphate hydrolases"/>
    <property type="match status" value="1"/>
</dbReference>
<dbReference type="Pfam" id="PF00350">
    <property type="entry name" value="Dynamin_N"/>
    <property type="match status" value="1"/>
</dbReference>
<dbReference type="EMBL" id="JARIHO010000006">
    <property type="protein sequence ID" value="KAJ7359657.1"/>
    <property type="molecule type" value="Genomic_DNA"/>
</dbReference>
<keyword evidence="7" id="KW-1185">Reference proteome</keyword>